<accession>A0A564KUI1</accession>
<evidence type="ECO:0000313" key="2">
    <source>
        <dbReference type="EMBL" id="VUS72949.1"/>
    </source>
</evidence>
<dbReference type="EMBL" id="CABGGW010000025">
    <property type="protein sequence ID" value="VUS72949.1"/>
    <property type="molecule type" value="Genomic_DNA"/>
</dbReference>
<evidence type="ECO:0000313" key="3">
    <source>
        <dbReference type="Proteomes" id="UP000317374"/>
    </source>
</evidence>
<organism evidence="2 3">
    <name type="scientific">Klebsiella huaxiensis</name>
    <dbReference type="NCBI Taxonomy" id="2153354"/>
    <lineage>
        <taxon>Bacteria</taxon>
        <taxon>Pseudomonadati</taxon>
        <taxon>Pseudomonadota</taxon>
        <taxon>Gammaproteobacteria</taxon>
        <taxon>Enterobacterales</taxon>
        <taxon>Enterobacteriaceae</taxon>
        <taxon>Klebsiella/Raoultella group</taxon>
        <taxon>Klebsiella</taxon>
    </lineage>
</organism>
<dbReference type="Proteomes" id="UP000317374">
    <property type="component" value="Unassembled WGS sequence"/>
</dbReference>
<dbReference type="AlphaFoldDB" id="A0A564KUI1"/>
<sequence>MAELRAGGLAIFIAVPAELIGVVVITERLVGPNEVIKLPGGRRVRNSCSSRWLVHNDRIVVTLSNGSKLNDYALVFQHWLMPIDGDDFSNEDEHQKEQEHA</sequence>
<protein>
    <submittedName>
        <fullName evidence="2">Uncharacterized protein</fullName>
    </submittedName>
</protein>
<reference evidence="2 3" key="1">
    <citation type="submission" date="2019-07" db="EMBL/GenBank/DDBJ databases">
        <authorList>
            <person name="Brisse S."/>
            <person name="Rodrigues C."/>
            <person name="Thorpe H."/>
        </authorList>
    </citation>
    <scope>NUCLEOTIDE SEQUENCE [LARGE SCALE GENOMIC DNA]</scope>
    <source>
        <strain evidence="2">SB6422</strain>
    </source>
</reference>
<keyword evidence="1" id="KW-0812">Transmembrane</keyword>
<feature type="transmembrane region" description="Helical" evidence="1">
    <location>
        <begin position="6"/>
        <end position="25"/>
    </location>
</feature>
<evidence type="ECO:0000256" key="1">
    <source>
        <dbReference type="SAM" id="Phobius"/>
    </source>
</evidence>
<dbReference type="OrthoDB" id="6626949at2"/>
<dbReference type="RefSeq" id="WP_142513567.1">
    <property type="nucleotide sequence ID" value="NZ_CABGGW010000025.1"/>
</dbReference>
<gene>
    <name evidence="2" type="ORF">SB6422_05804</name>
</gene>
<keyword evidence="1" id="KW-0472">Membrane</keyword>
<name>A0A564KUI1_9ENTR</name>
<proteinExistence type="predicted"/>
<keyword evidence="1" id="KW-1133">Transmembrane helix</keyword>